<proteinExistence type="predicted"/>
<name>A0A9P3LBL1_9APHY</name>
<dbReference type="AlphaFoldDB" id="A0A9P3LBL1"/>
<sequence length="60" mass="6537">MDRIPTSVPHRRTLPQDAPGPLGLIRDLMVARTSADGALRAEGEARFSASRLARRRGGRV</sequence>
<comment type="caution">
    <text evidence="2">The sequence shown here is derived from an EMBL/GenBank/DDBJ whole genome shotgun (WGS) entry which is preliminary data.</text>
</comment>
<feature type="region of interest" description="Disordered" evidence="1">
    <location>
        <begin position="1"/>
        <end position="21"/>
    </location>
</feature>
<reference evidence="2 3" key="1">
    <citation type="submission" date="2021-08" db="EMBL/GenBank/DDBJ databases">
        <title>Draft Genome Sequence of Phanerochaete sordida strain YK-624.</title>
        <authorList>
            <person name="Mori T."/>
            <person name="Dohra H."/>
            <person name="Suzuki T."/>
            <person name="Kawagishi H."/>
            <person name="Hirai H."/>
        </authorList>
    </citation>
    <scope>NUCLEOTIDE SEQUENCE [LARGE SCALE GENOMIC DNA]</scope>
    <source>
        <strain evidence="2 3">YK-624</strain>
    </source>
</reference>
<accession>A0A9P3LBL1</accession>
<keyword evidence="3" id="KW-1185">Reference proteome</keyword>
<evidence type="ECO:0000313" key="3">
    <source>
        <dbReference type="Proteomes" id="UP000703269"/>
    </source>
</evidence>
<protein>
    <submittedName>
        <fullName evidence="2">Uncharacterized protein</fullName>
    </submittedName>
</protein>
<evidence type="ECO:0000256" key="1">
    <source>
        <dbReference type="SAM" id="MobiDB-lite"/>
    </source>
</evidence>
<evidence type="ECO:0000313" key="2">
    <source>
        <dbReference type="EMBL" id="GJE89591.1"/>
    </source>
</evidence>
<organism evidence="2 3">
    <name type="scientific">Phanerochaete sordida</name>
    <dbReference type="NCBI Taxonomy" id="48140"/>
    <lineage>
        <taxon>Eukaryota</taxon>
        <taxon>Fungi</taxon>
        <taxon>Dikarya</taxon>
        <taxon>Basidiomycota</taxon>
        <taxon>Agaricomycotina</taxon>
        <taxon>Agaricomycetes</taxon>
        <taxon>Polyporales</taxon>
        <taxon>Phanerochaetaceae</taxon>
        <taxon>Phanerochaete</taxon>
    </lineage>
</organism>
<gene>
    <name evidence="2" type="ORF">PsYK624_056950</name>
</gene>
<dbReference type="EMBL" id="BPQB01000013">
    <property type="protein sequence ID" value="GJE89591.1"/>
    <property type="molecule type" value="Genomic_DNA"/>
</dbReference>
<dbReference type="Proteomes" id="UP000703269">
    <property type="component" value="Unassembled WGS sequence"/>
</dbReference>